<evidence type="ECO:0000256" key="1">
    <source>
        <dbReference type="SAM" id="MobiDB-lite"/>
    </source>
</evidence>
<comment type="caution">
    <text evidence="3">The sequence shown here is derived from an EMBL/GenBank/DDBJ whole genome shotgun (WGS) entry which is preliminary data.</text>
</comment>
<accession>A0A813U0K1</accession>
<feature type="region of interest" description="Disordered" evidence="1">
    <location>
        <begin position="61"/>
        <end position="87"/>
    </location>
</feature>
<protein>
    <submittedName>
        <fullName evidence="3">Uncharacterized protein</fullName>
    </submittedName>
</protein>
<reference evidence="3" key="1">
    <citation type="submission" date="2021-02" db="EMBL/GenBank/DDBJ databases">
        <authorList>
            <person name="Nowell W R."/>
        </authorList>
    </citation>
    <scope>NUCLEOTIDE SEQUENCE</scope>
    <source>
        <strain evidence="3">Ploen Becks lab</strain>
    </source>
</reference>
<keyword evidence="2" id="KW-1133">Transmembrane helix</keyword>
<gene>
    <name evidence="3" type="ORF">OXX778_LOCUS7484</name>
</gene>
<proteinExistence type="predicted"/>
<evidence type="ECO:0000256" key="2">
    <source>
        <dbReference type="SAM" id="Phobius"/>
    </source>
</evidence>
<feature type="compositionally biased region" description="Basic and acidic residues" evidence="1">
    <location>
        <begin position="63"/>
        <end position="87"/>
    </location>
</feature>
<evidence type="ECO:0000313" key="3">
    <source>
        <dbReference type="EMBL" id="CAF0821399.1"/>
    </source>
</evidence>
<name>A0A813U0K1_9BILA</name>
<dbReference type="AlphaFoldDB" id="A0A813U0K1"/>
<sequence>MTFKKEEVPRQKRFRPQVPKIQPIPYYYPYPIYTYQGFTYQNPFDIRPAESEICPQSFSMENIKQDENFPENRQDNKERENNNSEREADRNFPMKFLIAHFILMAFLSLAIIIIQMGLNFKGVKYGNVYSGYWVGSFNLVVAICSCVASEFFK</sequence>
<dbReference type="OrthoDB" id="10633911at2759"/>
<evidence type="ECO:0000313" key="4">
    <source>
        <dbReference type="Proteomes" id="UP000663879"/>
    </source>
</evidence>
<feature type="transmembrane region" description="Helical" evidence="2">
    <location>
        <begin position="96"/>
        <end position="118"/>
    </location>
</feature>
<dbReference type="Proteomes" id="UP000663879">
    <property type="component" value="Unassembled WGS sequence"/>
</dbReference>
<keyword evidence="4" id="KW-1185">Reference proteome</keyword>
<keyword evidence="2" id="KW-0472">Membrane</keyword>
<organism evidence="3 4">
    <name type="scientific">Brachionus calyciflorus</name>
    <dbReference type="NCBI Taxonomy" id="104777"/>
    <lineage>
        <taxon>Eukaryota</taxon>
        <taxon>Metazoa</taxon>
        <taxon>Spiralia</taxon>
        <taxon>Gnathifera</taxon>
        <taxon>Rotifera</taxon>
        <taxon>Eurotatoria</taxon>
        <taxon>Monogononta</taxon>
        <taxon>Pseudotrocha</taxon>
        <taxon>Ploima</taxon>
        <taxon>Brachionidae</taxon>
        <taxon>Brachionus</taxon>
    </lineage>
</organism>
<keyword evidence="2" id="KW-0812">Transmembrane</keyword>
<feature type="transmembrane region" description="Helical" evidence="2">
    <location>
        <begin position="130"/>
        <end position="152"/>
    </location>
</feature>
<dbReference type="EMBL" id="CAJNOC010000958">
    <property type="protein sequence ID" value="CAF0821399.1"/>
    <property type="molecule type" value="Genomic_DNA"/>
</dbReference>